<dbReference type="SUPFAM" id="SSF56784">
    <property type="entry name" value="HAD-like"/>
    <property type="match status" value="1"/>
</dbReference>
<dbReference type="Pfam" id="PF00702">
    <property type="entry name" value="Hydrolase"/>
    <property type="match status" value="1"/>
</dbReference>
<dbReference type="InterPro" id="IPR052898">
    <property type="entry name" value="ACAD10-like"/>
</dbReference>
<keyword evidence="2" id="KW-0378">Hydrolase</keyword>
<reference evidence="2 3" key="1">
    <citation type="submission" date="2019-02" db="EMBL/GenBank/DDBJ databases">
        <title>Prokaryotic population dynamics and viral predation in marine succession experiment using metagenomics: the confinement effect.</title>
        <authorList>
            <person name="Haro-Moreno J.M."/>
            <person name="Rodriguez-Valera F."/>
            <person name="Lopez-Perez M."/>
        </authorList>
    </citation>
    <scope>NUCLEOTIDE SEQUENCE [LARGE SCALE GENOMIC DNA]</scope>
    <source>
        <strain evidence="2">MED-G167</strain>
    </source>
</reference>
<dbReference type="AlphaFoldDB" id="A0A520MA36"/>
<evidence type="ECO:0000313" key="3">
    <source>
        <dbReference type="Proteomes" id="UP000318359"/>
    </source>
</evidence>
<dbReference type="GO" id="GO:0016787">
    <property type="term" value="F:hydrolase activity"/>
    <property type="evidence" value="ECO:0007669"/>
    <property type="project" value="UniProtKB-KW"/>
</dbReference>
<dbReference type="Gene3D" id="3.40.50.1000">
    <property type="entry name" value="HAD superfamily/HAD-like"/>
    <property type="match status" value="1"/>
</dbReference>
<dbReference type="Gene3D" id="1.10.150.240">
    <property type="entry name" value="Putative phosphatase, domain 2"/>
    <property type="match status" value="1"/>
</dbReference>
<dbReference type="InterPro" id="IPR023198">
    <property type="entry name" value="PGP-like_dom2"/>
</dbReference>
<name>A0A520MA36_9GAMM</name>
<sequence>MYSIKAVFWDFGGVITTSPFDSFNLYEEQHGLEKDFIRRVNSTNPDNNAWAKLERSEISLKEFDELFYKESQALGNKIPGIDVISLLQGQLRPDMIKALKKIKGNLIQACLTNNISFPDEELSDDNVSIAGKNKEIMKLFDFVVASSEENVRKPDTAFYDLALSRAKVDPEEVVFLDDLGINLKPAKAMGMNTIKVVNSHDALEELNNLLPIDLF</sequence>
<dbReference type="SFLD" id="SFLDS00003">
    <property type="entry name" value="Haloacid_Dehalogenase"/>
    <property type="match status" value="1"/>
</dbReference>
<dbReference type="InterPro" id="IPR011945">
    <property type="entry name" value="HAD-SF_ppase_IA/epoxid_hydro_N"/>
</dbReference>
<dbReference type="PANTHER" id="PTHR47829:SF1">
    <property type="entry name" value="HAD FAMILY PHOSPHATASE"/>
    <property type="match status" value="1"/>
</dbReference>
<dbReference type="InterPro" id="IPR023214">
    <property type="entry name" value="HAD_sf"/>
</dbReference>
<organism evidence="2 3">
    <name type="scientific">SAR86 cluster bacterium</name>
    <dbReference type="NCBI Taxonomy" id="2030880"/>
    <lineage>
        <taxon>Bacteria</taxon>
        <taxon>Pseudomonadati</taxon>
        <taxon>Pseudomonadota</taxon>
        <taxon>Gammaproteobacteria</taxon>
        <taxon>SAR86 cluster</taxon>
    </lineage>
</organism>
<dbReference type="InterPro" id="IPR006439">
    <property type="entry name" value="HAD-SF_hydro_IA"/>
</dbReference>
<comment type="caution">
    <text evidence="2">The sequence shown here is derived from an EMBL/GenBank/DDBJ whole genome shotgun (WGS) entry which is preliminary data.</text>
</comment>
<keyword evidence="1" id="KW-0007">Acetylation</keyword>
<dbReference type="NCBIfam" id="TIGR02247">
    <property type="entry name" value="HAD-1A3-hyp"/>
    <property type="match status" value="1"/>
</dbReference>
<proteinExistence type="predicted"/>
<dbReference type="SFLD" id="SFLDG01129">
    <property type="entry name" value="C1.5:_HAD__Beta-PGM__Phosphata"/>
    <property type="match status" value="1"/>
</dbReference>
<dbReference type="CDD" id="cd02603">
    <property type="entry name" value="HAD_sEH-N_like"/>
    <property type="match status" value="1"/>
</dbReference>
<evidence type="ECO:0000313" key="2">
    <source>
        <dbReference type="EMBL" id="RZO18053.1"/>
    </source>
</evidence>
<dbReference type="Proteomes" id="UP000318359">
    <property type="component" value="Unassembled WGS sequence"/>
</dbReference>
<dbReference type="PANTHER" id="PTHR47829">
    <property type="entry name" value="HYDROLASE, PUTATIVE (AFU_ORTHOLOGUE AFUA_1G12880)-RELATED"/>
    <property type="match status" value="1"/>
</dbReference>
<dbReference type="PRINTS" id="PR00413">
    <property type="entry name" value="HADHALOGNASE"/>
</dbReference>
<dbReference type="InterPro" id="IPR036412">
    <property type="entry name" value="HAD-like_sf"/>
</dbReference>
<gene>
    <name evidence="2" type="ORF">EVB00_01645</name>
</gene>
<evidence type="ECO:0000256" key="1">
    <source>
        <dbReference type="ARBA" id="ARBA00022990"/>
    </source>
</evidence>
<protein>
    <submittedName>
        <fullName evidence="2">HAD family hydrolase</fullName>
    </submittedName>
</protein>
<accession>A0A520MA36</accession>
<dbReference type="NCBIfam" id="TIGR01509">
    <property type="entry name" value="HAD-SF-IA-v3"/>
    <property type="match status" value="1"/>
</dbReference>
<dbReference type="EMBL" id="SHBM01000017">
    <property type="protein sequence ID" value="RZO18053.1"/>
    <property type="molecule type" value="Genomic_DNA"/>
</dbReference>